<dbReference type="Pfam" id="PF18962">
    <property type="entry name" value="Por_Secre_tail"/>
    <property type="match status" value="1"/>
</dbReference>
<name>A0A1B1Y3S5_9FLAO</name>
<dbReference type="Gene3D" id="2.60.120.260">
    <property type="entry name" value="Galactose-binding domain-like"/>
    <property type="match status" value="2"/>
</dbReference>
<dbReference type="Pfam" id="PF05426">
    <property type="entry name" value="Alginate_lyase"/>
    <property type="match status" value="1"/>
</dbReference>
<dbReference type="GO" id="GO:0030246">
    <property type="term" value="F:carbohydrate binding"/>
    <property type="evidence" value="ECO:0007669"/>
    <property type="project" value="InterPro"/>
</dbReference>
<dbReference type="OrthoDB" id="222550at2"/>
<dbReference type="Pfam" id="PF22633">
    <property type="entry name" value="F5_F8_type_C_2"/>
    <property type="match status" value="1"/>
</dbReference>
<organism evidence="4 5">
    <name type="scientific">Wenyingzhuangia fucanilytica</name>
    <dbReference type="NCBI Taxonomy" id="1790137"/>
    <lineage>
        <taxon>Bacteria</taxon>
        <taxon>Pseudomonadati</taxon>
        <taxon>Bacteroidota</taxon>
        <taxon>Flavobacteriia</taxon>
        <taxon>Flavobacteriales</taxon>
        <taxon>Flavobacteriaceae</taxon>
        <taxon>Wenyingzhuangia</taxon>
    </lineage>
</organism>
<keyword evidence="5" id="KW-1185">Reference proteome</keyword>
<dbReference type="SUPFAM" id="SSF49785">
    <property type="entry name" value="Galactose-binding domain-like"/>
    <property type="match status" value="2"/>
</dbReference>
<dbReference type="InterPro" id="IPR008979">
    <property type="entry name" value="Galactose-bd-like_sf"/>
</dbReference>
<dbReference type="GO" id="GO:0016829">
    <property type="term" value="F:lyase activity"/>
    <property type="evidence" value="ECO:0007669"/>
    <property type="project" value="UniProtKB-KW"/>
</dbReference>
<dbReference type="InterPro" id="IPR008397">
    <property type="entry name" value="Alginate_lyase_dom"/>
</dbReference>
<gene>
    <name evidence="4" type="ORF">AXE80_03570</name>
</gene>
<evidence type="ECO:0000256" key="1">
    <source>
        <dbReference type="ARBA" id="ARBA00022729"/>
    </source>
</evidence>
<dbReference type="PROSITE" id="PS51175">
    <property type="entry name" value="CBM6"/>
    <property type="match status" value="1"/>
</dbReference>
<dbReference type="InterPro" id="IPR006584">
    <property type="entry name" value="Cellulose-bd_IV"/>
</dbReference>
<dbReference type="EMBL" id="CP014224">
    <property type="protein sequence ID" value="ANW95413.1"/>
    <property type="molecule type" value="Genomic_DNA"/>
</dbReference>
<evidence type="ECO:0000313" key="4">
    <source>
        <dbReference type="EMBL" id="ANW95413.1"/>
    </source>
</evidence>
<dbReference type="KEGG" id="wfu:AXE80_03570"/>
<keyword evidence="2" id="KW-0456">Lyase</keyword>
<dbReference type="PANTHER" id="PTHR45713">
    <property type="entry name" value="FTP DOMAIN-CONTAINING PROTEIN"/>
    <property type="match status" value="1"/>
</dbReference>
<dbReference type="PANTHER" id="PTHR45713:SF6">
    <property type="entry name" value="F5_8 TYPE C DOMAIN-CONTAINING PROTEIN"/>
    <property type="match status" value="1"/>
</dbReference>
<dbReference type="RefSeq" id="WP_068824510.1">
    <property type="nucleotide sequence ID" value="NZ_CP014224.1"/>
</dbReference>
<evidence type="ECO:0000256" key="2">
    <source>
        <dbReference type="ARBA" id="ARBA00023239"/>
    </source>
</evidence>
<dbReference type="Proteomes" id="UP000092967">
    <property type="component" value="Chromosome"/>
</dbReference>
<proteinExistence type="predicted"/>
<dbReference type="AlphaFoldDB" id="A0A1B1Y3S5"/>
<sequence length="892" mass="99466">MNITISLNMVKNYFLKRISKLRQNKIIFGLNIVFFLVVNHANAQLIHPGITHKLSDLDRMKYMVEAGIEPFATTFQNLSNNSKAQYTYPINVVNQDPSYITEYSSASDAWFINDGTAAYYNALMWYITGDERHAQKAVEIFNTWKGLKRNTMTVPLSSGRIWRIIEAAEIIKHTYDGWAASDMQEFKDMLVYPGYSTTTVPTAAINSGDITFYWRVYQGDPARHGNQGLFCMRTMMAMGIFLDNEVMYDRALRYLQGESHRSDDLAYPSGPSINNSQKTSCEYFDEFTQNGFENTITDYGYNEVISNYIYENGQCQESSRDQAHGLAGVSTIAVMAEMAWNQGDDLYGHLDNRPLLGLEFYYRYNLSLENSYPDQTTPWEPTVASGEYIERTDRSGRWKSLKINPYLVCSTGDEFLERGKHNLQPVYEMNLGHYKDRLGLPSDDYKWLQRGFDYLTKQIGVEAEGTVTDHPGFGGLKFRRVSPGDPISGFDSNGLPVYKVNNLPMTIEAENYDYFVIEGEGRTYSDSDSENSGGAYRTNEGVDVKVCSEGGYNITNIANGEWLTYTVNVPANGTYDISIRYAAANANGKIKVDFANEEKVSEVTVPFGGENSTGLNDWKNLKIGTKVDLTKGVQQMKVLFSGANNSFELNNIEVVLVKEAQEPVNLAHIHGTATQSIDSDPCPYGGCAELAIDGNTNGNFGAGSVSHSAHGTNGSLKWWQVDLAKNYNIETINIYNRTGYESRLSDITVEIKDTNGNVTFSQFYEGYPNPSQTIETGGVVGSVVKISKTSDTGITLAEVEVYGVDEEVSLSTDSHKLASTVGLYPNPVNSEINITNGIGTKLIVYNVLGVECFTTEIKSNHQKVNVNALTNGVYFMKITKNGSSFTKKIIKQ</sequence>
<dbReference type="InterPro" id="IPR051941">
    <property type="entry name" value="BG_Antigen-Binding_Lectin"/>
</dbReference>
<reference evidence="4 5" key="1">
    <citation type="submission" date="2016-02" db="EMBL/GenBank/DDBJ databases">
        <authorList>
            <person name="Wen L."/>
            <person name="He K."/>
            <person name="Yang H."/>
        </authorList>
    </citation>
    <scope>NUCLEOTIDE SEQUENCE [LARGE SCALE GENOMIC DNA]</scope>
    <source>
        <strain evidence="4 5">CZ1127</strain>
    </source>
</reference>
<feature type="domain" description="CBM6" evidence="3">
    <location>
        <begin position="522"/>
        <end position="655"/>
    </location>
</feature>
<dbReference type="Gene3D" id="1.50.10.100">
    <property type="entry name" value="Chondroitin AC/alginate lyase"/>
    <property type="match status" value="1"/>
</dbReference>
<dbReference type="SUPFAM" id="SSF48230">
    <property type="entry name" value="Chondroitin AC/alginate lyase"/>
    <property type="match status" value="1"/>
</dbReference>
<dbReference type="InterPro" id="IPR008929">
    <property type="entry name" value="Chondroitin_lyas"/>
</dbReference>
<accession>A0A1B1Y3S5</accession>
<protein>
    <recommendedName>
        <fullName evidence="3">CBM6 domain-containing protein</fullName>
    </recommendedName>
</protein>
<dbReference type="GO" id="GO:0042597">
    <property type="term" value="C:periplasmic space"/>
    <property type="evidence" value="ECO:0007669"/>
    <property type="project" value="InterPro"/>
</dbReference>
<keyword evidence="1" id="KW-0732">Signal</keyword>
<evidence type="ECO:0000259" key="3">
    <source>
        <dbReference type="PROSITE" id="PS51175"/>
    </source>
</evidence>
<dbReference type="InterPro" id="IPR026444">
    <property type="entry name" value="Secre_tail"/>
</dbReference>
<dbReference type="STRING" id="1790137.AXE80_03570"/>
<evidence type="ECO:0000313" key="5">
    <source>
        <dbReference type="Proteomes" id="UP000092967"/>
    </source>
</evidence>
<dbReference type="CDD" id="cd04080">
    <property type="entry name" value="CBM6_cellulase-like"/>
    <property type="match status" value="1"/>
</dbReference>
<dbReference type="NCBIfam" id="TIGR04183">
    <property type="entry name" value="Por_Secre_tail"/>
    <property type="match status" value="1"/>
</dbReference>
<dbReference type="SMART" id="SM00606">
    <property type="entry name" value="CBD_IV"/>
    <property type="match status" value="1"/>
</dbReference>
<dbReference type="InterPro" id="IPR005084">
    <property type="entry name" value="CBM6"/>
</dbReference>
<dbReference type="Pfam" id="PF03422">
    <property type="entry name" value="CBM_6"/>
    <property type="match status" value="1"/>
</dbReference>